<name>A0A9K3L700_9STRA</name>
<dbReference type="OrthoDB" id="55634at2759"/>
<organism evidence="1 2">
    <name type="scientific">Nitzschia inconspicua</name>
    <dbReference type="NCBI Taxonomy" id="303405"/>
    <lineage>
        <taxon>Eukaryota</taxon>
        <taxon>Sar</taxon>
        <taxon>Stramenopiles</taxon>
        <taxon>Ochrophyta</taxon>
        <taxon>Bacillariophyta</taxon>
        <taxon>Bacillariophyceae</taxon>
        <taxon>Bacillariophycidae</taxon>
        <taxon>Bacillariales</taxon>
        <taxon>Bacillariaceae</taxon>
        <taxon>Nitzschia</taxon>
    </lineage>
</organism>
<comment type="caution">
    <text evidence="1">The sequence shown here is derived from an EMBL/GenBank/DDBJ whole genome shotgun (WGS) entry which is preliminary data.</text>
</comment>
<dbReference type="AlphaFoldDB" id="A0A9K3L700"/>
<protein>
    <submittedName>
        <fullName evidence="1">Uncharacterized protein</fullName>
    </submittedName>
</protein>
<reference evidence="1" key="2">
    <citation type="submission" date="2021-04" db="EMBL/GenBank/DDBJ databases">
        <authorList>
            <person name="Podell S."/>
        </authorList>
    </citation>
    <scope>NUCLEOTIDE SEQUENCE</scope>
    <source>
        <strain evidence="1">Hildebrandi</strain>
    </source>
</reference>
<sequence>MKLSKINPPAPITLVTTNSNTSAVELFQKGIKKDQSLFPTLKAEQYHDSWHRTFEKQAHSQGVADVVESHQATKDAEADYADLVEHHRKSTAAGIEARKILAYITTTTIGNGKFKGTAFEFLTNWAHQMRLYSKLRGSSSIFWEDQKIMHLSRALET</sequence>
<keyword evidence="2" id="KW-1185">Reference proteome</keyword>
<evidence type="ECO:0000313" key="1">
    <source>
        <dbReference type="EMBL" id="KAG7355878.1"/>
    </source>
</evidence>
<reference evidence="1" key="1">
    <citation type="journal article" date="2021" name="Sci. Rep.">
        <title>Diploid genomic architecture of Nitzschia inconspicua, an elite biomass production diatom.</title>
        <authorList>
            <person name="Oliver A."/>
            <person name="Podell S."/>
            <person name="Pinowska A."/>
            <person name="Traller J.C."/>
            <person name="Smith S.R."/>
            <person name="McClure R."/>
            <person name="Beliaev A."/>
            <person name="Bohutskyi P."/>
            <person name="Hill E.A."/>
            <person name="Rabines A."/>
            <person name="Zheng H."/>
            <person name="Allen L.Z."/>
            <person name="Kuo A."/>
            <person name="Grigoriev I.V."/>
            <person name="Allen A.E."/>
            <person name="Hazlebeck D."/>
            <person name="Allen E.E."/>
        </authorList>
    </citation>
    <scope>NUCLEOTIDE SEQUENCE</scope>
    <source>
        <strain evidence="1">Hildebrandi</strain>
    </source>
</reference>
<evidence type="ECO:0000313" key="2">
    <source>
        <dbReference type="Proteomes" id="UP000693970"/>
    </source>
</evidence>
<proteinExistence type="predicted"/>
<dbReference type="Proteomes" id="UP000693970">
    <property type="component" value="Unassembled WGS sequence"/>
</dbReference>
<gene>
    <name evidence="1" type="ORF">IV203_000564</name>
</gene>
<dbReference type="EMBL" id="JAGRRH010000015">
    <property type="protein sequence ID" value="KAG7355878.1"/>
    <property type="molecule type" value="Genomic_DNA"/>
</dbReference>
<accession>A0A9K3L700</accession>